<reference evidence="1 2" key="1">
    <citation type="submission" date="2018-11" db="EMBL/GenBank/DDBJ databases">
        <authorList>
            <consortium name="Pathogen Informatics"/>
        </authorList>
    </citation>
    <scope>NUCLEOTIDE SEQUENCE [LARGE SCALE GENOMIC DNA]</scope>
    <source>
        <strain evidence="1 2">Zambia</strain>
    </source>
</reference>
<dbReference type="EMBL" id="UZAI01006968">
    <property type="protein sequence ID" value="VDO97498.1"/>
    <property type="molecule type" value="Genomic_DNA"/>
</dbReference>
<accession>A0A183M741</accession>
<dbReference type="AlphaFoldDB" id="A0A183M741"/>
<evidence type="ECO:0000313" key="1">
    <source>
        <dbReference type="EMBL" id="VDO97498.1"/>
    </source>
</evidence>
<protein>
    <submittedName>
        <fullName evidence="1">Uncharacterized protein</fullName>
    </submittedName>
</protein>
<organism evidence="1 2">
    <name type="scientific">Schistosoma margrebowiei</name>
    <dbReference type="NCBI Taxonomy" id="48269"/>
    <lineage>
        <taxon>Eukaryota</taxon>
        <taxon>Metazoa</taxon>
        <taxon>Spiralia</taxon>
        <taxon>Lophotrochozoa</taxon>
        <taxon>Platyhelminthes</taxon>
        <taxon>Trematoda</taxon>
        <taxon>Digenea</taxon>
        <taxon>Strigeidida</taxon>
        <taxon>Schistosomatoidea</taxon>
        <taxon>Schistosomatidae</taxon>
        <taxon>Schistosoma</taxon>
    </lineage>
</organism>
<name>A0A183M741_9TREM</name>
<evidence type="ECO:0000313" key="2">
    <source>
        <dbReference type="Proteomes" id="UP000277204"/>
    </source>
</evidence>
<dbReference type="Proteomes" id="UP000277204">
    <property type="component" value="Unassembled WGS sequence"/>
</dbReference>
<dbReference type="STRING" id="48269.A0A183M741"/>
<sequence>MDLQNTSELSSQFLSNKLNEASFKNITTTTTATTLARTTIPTGDPIGITNKENIIDYCNPHSLNNNNSSNNNNNISDLNNEMWDLSSDNRHHNNQQFISSSSCIPASLSSSSSLCYSSSPSLLYHPAYSQNDQNRQLITSTNNITKASNGLLSNCSHHNYNSLNLTYVLQKTLQAATNFDWSSINLDEYPGWF</sequence>
<gene>
    <name evidence="1" type="ORF">SMRZ_LOCUS11866</name>
</gene>
<keyword evidence="2" id="KW-1185">Reference proteome</keyword>
<proteinExistence type="predicted"/>